<gene>
    <name evidence="22" type="primary">ftsW</name>
    <name evidence="22" type="ORF">NK718_01495</name>
</gene>
<comment type="pathway">
    <text evidence="2">Cell wall biogenesis; peptidoglycan biosynthesis.</text>
</comment>
<dbReference type="EC" id="2.4.99.28" evidence="19"/>
<keyword evidence="7 21" id="KW-0812">Transmembrane</keyword>
<feature type="transmembrane region" description="Helical" evidence="21">
    <location>
        <begin position="307"/>
        <end position="328"/>
    </location>
</feature>
<evidence type="ECO:0000256" key="7">
    <source>
        <dbReference type="ARBA" id="ARBA00022692"/>
    </source>
</evidence>
<keyword evidence="4" id="KW-0132">Cell division</keyword>
<organism evidence="22 23">
    <name type="scientific">Alsobacter ponti</name>
    <dbReference type="NCBI Taxonomy" id="2962936"/>
    <lineage>
        <taxon>Bacteria</taxon>
        <taxon>Pseudomonadati</taxon>
        <taxon>Pseudomonadota</taxon>
        <taxon>Alphaproteobacteria</taxon>
        <taxon>Hyphomicrobiales</taxon>
        <taxon>Alsobacteraceae</taxon>
        <taxon>Alsobacter</taxon>
    </lineage>
</organism>
<dbReference type="InterPro" id="IPR013437">
    <property type="entry name" value="FtsW"/>
</dbReference>
<keyword evidence="6" id="KW-0808">Transferase</keyword>
<feature type="transmembrane region" description="Helical" evidence="21">
    <location>
        <begin position="146"/>
        <end position="165"/>
    </location>
</feature>
<reference evidence="22 23" key="1">
    <citation type="submission" date="2022-07" db="EMBL/GenBank/DDBJ databases">
        <authorList>
            <person name="Li W.-J."/>
            <person name="Deng Q.-Q."/>
        </authorList>
    </citation>
    <scope>NUCLEOTIDE SEQUENCE [LARGE SCALE GENOMIC DNA]</scope>
    <source>
        <strain evidence="22 23">SYSU M60028</strain>
    </source>
</reference>
<dbReference type="EMBL" id="JANCLU010000001">
    <property type="protein sequence ID" value="MCP8937179.1"/>
    <property type="molecule type" value="Genomic_DNA"/>
</dbReference>
<keyword evidence="5" id="KW-0328">Glycosyltransferase</keyword>
<dbReference type="InterPro" id="IPR001182">
    <property type="entry name" value="FtsW/RodA"/>
</dbReference>
<dbReference type="PANTHER" id="PTHR30474:SF2">
    <property type="entry name" value="PEPTIDOGLYCAN GLYCOSYLTRANSFERASE FTSW-RELATED"/>
    <property type="match status" value="1"/>
</dbReference>
<dbReference type="Proteomes" id="UP001205890">
    <property type="component" value="Unassembled WGS sequence"/>
</dbReference>
<dbReference type="RefSeq" id="WP_254737865.1">
    <property type="nucleotide sequence ID" value="NZ_JANCLU010000001.1"/>
</dbReference>
<sequence>MASRLERTPFAEWWWTVDRLLLLALVILMVAGIVLGMAGSPPVAERLGLSTFHFVNRQVMYLIPAVLVMLTISFLSPRYVRRTALLVYVVALAMVVGTLFFGAEVKGARRWLNFAGIAVQPSEFVKPAFVVMAAWAFSEGGRRTDVPGNIVGFLLLFLTIIPLVMQPDIGQTMLITLVWGGLVFLSGLHLFWVLGLGGLGALGLFAAYTVLPHVAARIDRFLDPQSGDTFQVDNAIESFVQGGWLGKGPGEGTVKRILPDSHTDFIFAVTAEEFGIVVCLALLAMFMLVVLRGMVLSRRNEEPFCRLAAAGLIMLFGLQSVINMAVNVHLMPAKGMTLPFISYGGSSLISLALGMGFLLAVTRRRPRAEYFDRIVPAGSMERTR</sequence>
<evidence type="ECO:0000313" key="23">
    <source>
        <dbReference type="Proteomes" id="UP001205890"/>
    </source>
</evidence>
<protein>
    <recommendedName>
        <fullName evidence="17">Probable peptidoglycan glycosyltransferase FtsW</fullName>
        <ecNumber evidence="19">2.4.99.28</ecNumber>
    </recommendedName>
    <alternativeName>
        <fullName evidence="18">Cell division protein FtsW</fullName>
    </alternativeName>
    <alternativeName>
        <fullName evidence="15">Cell wall polymerase</fullName>
    </alternativeName>
    <alternativeName>
        <fullName evidence="14">Peptidoglycan polymerase</fullName>
    </alternativeName>
</protein>
<evidence type="ECO:0000256" key="10">
    <source>
        <dbReference type="ARBA" id="ARBA00022989"/>
    </source>
</evidence>
<keyword evidence="10 21" id="KW-1133">Transmembrane helix</keyword>
<evidence type="ECO:0000256" key="1">
    <source>
        <dbReference type="ARBA" id="ARBA00004651"/>
    </source>
</evidence>
<feature type="transmembrane region" description="Helical" evidence="21">
    <location>
        <begin position="20"/>
        <end position="39"/>
    </location>
</feature>
<evidence type="ECO:0000256" key="13">
    <source>
        <dbReference type="ARBA" id="ARBA00023316"/>
    </source>
</evidence>
<feature type="transmembrane region" description="Helical" evidence="21">
    <location>
        <begin position="83"/>
        <end position="103"/>
    </location>
</feature>
<keyword evidence="3" id="KW-1003">Cell membrane</keyword>
<evidence type="ECO:0000256" key="9">
    <source>
        <dbReference type="ARBA" id="ARBA00022984"/>
    </source>
</evidence>
<keyword evidence="8" id="KW-0133">Cell shape</keyword>
<feature type="transmembrane region" description="Helical" evidence="21">
    <location>
        <begin position="274"/>
        <end position="295"/>
    </location>
</feature>
<evidence type="ECO:0000256" key="15">
    <source>
        <dbReference type="ARBA" id="ARBA00033270"/>
    </source>
</evidence>
<keyword evidence="13" id="KW-0961">Cell wall biogenesis/degradation</keyword>
<keyword evidence="23" id="KW-1185">Reference proteome</keyword>
<evidence type="ECO:0000256" key="3">
    <source>
        <dbReference type="ARBA" id="ARBA00022475"/>
    </source>
</evidence>
<evidence type="ECO:0000256" key="19">
    <source>
        <dbReference type="ARBA" id="ARBA00044770"/>
    </source>
</evidence>
<name>A0ABT1L766_9HYPH</name>
<feature type="transmembrane region" description="Helical" evidence="21">
    <location>
        <begin position="59"/>
        <end position="76"/>
    </location>
</feature>
<evidence type="ECO:0000256" key="16">
    <source>
        <dbReference type="ARBA" id="ARBA00038053"/>
    </source>
</evidence>
<evidence type="ECO:0000256" key="2">
    <source>
        <dbReference type="ARBA" id="ARBA00004752"/>
    </source>
</evidence>
<evidence type="ECO:0000256" key="14">
    <source>
        <dbReference type="ARBA" id="ARBA00032370"/>
    </source>
</evidence>
<dbReference type="Pfam" id="PF01098">
    <property type="entry name" value="FTSW_RODA_SPOVE"/>
    <property type="match status" value="1"/>
</dbReference>
<feature type="transmembrane region" description="Helical" evidence="21">
    <location>
        <begin position="340"/>
        <end position="361"/>
    </location>
</feature>
<evidence type="ECO:0000256" key="4">
    <source>
        <dbReference type="ARBA" id="ARBA00022618"/>
    </source>
</evidence>
<evidence type="ECO:0000256" key="17">
    <source>
        <dbReference type="ARBA" id="ARBA00041185"/>
    </source>
</evidence>
<feature type="transmembrane region" description="Helical" evidence="21">
    <location>
        <begin position="177"/>
        <end position="208"/>
    </location>
</feature>
<evidence type="ECO:0000256" key="5">
    <source>
        <dbReference type="ARBA" id="ARBA00022676"/>
    </source>
</evidence>
<evidence type="ECO:0000256" key="11">
    <source>
        <dbReference type="ARBA" id="ARBA00023136"/>
    </source>
</evidence>
<keyword evidence="12" id="KW-0131">Cell cycle</keyword>
<keyword evidence="9" id="KW-0573">Peptidoglycan synthesis</keyword>
<evidence type="ECO:0000256" key="20">
    <source>
        <dbReference type="ARBA" id="ARBA00049902"/>
    </source>
</evidence>
<dbReference type="PANTHER" id="PTHR30474">
    <property type="entry name" value="CELL CYCLE PROTEIN"/>
    <property type="match status" value="1"/>
</dbReference>
<comment type="catalytic activity">
    <reaction evidence="20">
        <text>[GlcNAc-(1-&gt;4)-Mur2Ac(oyl-L-Ala-gamma-D-Glu-L-Lys-D-Ala-D-Ala)](n)-di-trans,octa-cis-undecaprenyl diphosphate + beta-D-GlcNAc-(1-&gt;4)-Mur2Ac(oyl-L-Ala-gamma-D-Glu-L-Lys-D-Ala-D-Ala)-di-trans,octa-cis-undecaprenyl diphosphate = [GlcNAc-(1-&gt;4)-Mur2Ac(oyl-L-Ala-gamma-D-Glu-L-Lys-D-Ala-D-Ala)](n+1)-di-trans,octa-cis-undecaprenyl diphosphate + di-trans,octa-cis-undecaprenyl diphosphate + H(+)</text>
        <dbReference type="Rhea" id="RHEA:23708"/>
        <dbReference type="Rhea" id="RHEA-COMP:9602"/>
        <dbReference type="Rhea" id="RHEA-COMP:9603"/>
        <dbReference type="ChEBI" id="CHEBI:15378"/>
        <dbReference type="ChEBI" id="CHEBI:58405"/>
        <dbReference type="ChEBI" id="CHEBI:60033"/>
        <dbReference type="ChEBI" id="CHEBI:78435"/>
        <dbReference type="EC" id="2.4.99.28"/>
    </reaction>
</comment>
<evidence type="ECO:0000256" key="12">
    <source>
        <dbReference type="ARBA" id="ARBA00023306"/>
    </source>
</evidence>
<dbReference type="NCBIfam" id="TIGR02614">
    <property type="entry name" value="ftsW"/>
    <property type="match status" value="1"/>
</dbReference>
<comment type="caution">
    <text evidence="22">The sequence shown here is derived from an EMBL/GenBank/DDBJ whole genome shotgun (WGS) entry which is preliminary data.</text>
</comment>
<proteinExistence type="inferred from homology"/>
<evidence type="ECO:0000256" key="18">
    <source>
        <dbReference type="ARBA" id="ARBA00041418"/>
    </source>
</evidence>
<evidence type="ECO:0000256" key="8">
    <source>
        <dbReference type="ARBA" id="ARBA00022960"/>
    </source>
</evidence>
<accession>A0ABT1L766</accession>
<keyword evidence="11 21" id="KW-0472">Membrane</keyword>
<evidence type="ECO:0000313" key="22">
    <source>
        <dbReference type="EMBL" id="MCP8937179.1"/>
    </source>
</evidence>
<evidence type="ECO:0000256" key="21">
    <source>
        <dbReference type="SAM" id="Phobius"/>
    </source>
</evidence>
<comment type="subcellular location">
    <subcellularLocation>
        <location evidence="1">Cell membrane</location>
        <topology evidence="1">Multi-pass membrane protein</topology>
    </subcellularLocation>
</comment>
<comment type="similarity">
    <text evidence="16">Belongs to the SEDS family. FtsW subfamily.</text>
</comment>
<evidence type="ECO:0000256" key="6">
    <source>
        <dbReference type="ARBA" id="ARBA00022679"/>
    </source>
</evidence>